<accession>A0A6C0EIZ4</accession>
<feature type="transmembrane region" description="Helical" evidence="1">
    <location>
        <begin position="6"/>
        <end position="27"/>
    </location>
</feature>
<feature type="transmembrane region" description="Helical" evidence="1">
    <location>
        <begin position="34"/>
        <end position="59"/>
    </location>
</feature>
<feature type="transmembrane region" description="Helical" evidence="1">
    <location>
        <begin position="152"/>
        <end position="169"/>
    </location>
</feature>
<name>A0A6C0EIZ4_9ZZZZ</name>
<evidence type="ECO:0000313" key="2">
    <source>
        <dbReference type="EMBL" id="QHT27335.1"/>
    </source>
</evidence>
<keyword evidence="1" id="KW-0812">Transmembrane</keyword>
<evidence type="ECO:0000256" key="1">
    <source>
        <dbReference type="SAM" id="Phobius"/>
    </source>
</evidence>
<feature type="transmembrane region" description="Helical" evidence="1">
    <location>
        <begin position="87"/>
        <end position="104"/>
    </location>
</feature>
<organism evidence="2">
    <name type="scientific">viral metagenome</name>
    <dbReference type="NCBI Taxonomy" id="1070528"/>
    <lineage>
        <taxon>unclassified sequences</taxon>
        <taxon>metagenomes</taxon>
        <taxon>organismal metagenomes</taxon>
    </lineage>
</organism>
<protein>
    <submittedName>
        <fullName evidence="2">Uncharacterized protein</fullName>
    </submittedName>
</protein>
<keyword evidence="1" id="KW-0472">Membrane</keyword>
<dbReference type="AlphaFoldDB" id="A0A6C0EIZ4"/>
<feature type="transmembrane region" description="Helical" evidence="1">
    <location>
        <begin position="116"/>
        <end position="132"/>
    </location>
</feature>
<proteinExistence type="predicted"/>
<reference evidence="2" key="1">
    <citation type="journal article" date="2020" name="Nature">
        <title>Giant virus diversity and host interactions through global metagenomics.</title>
        <authorList>
            <person name="Schulz F."/>
            <person name="Roux S."/>
            <person name="Paez-Espino D."/>
            <person name="Jungbluth S."/>
            <person name="Walsh D.A."/>
            <person name="Denef V.J."/>
            <person name="McMahon K.D."/>
            <person name="Konstantinidis K.T."/>
            <person name="Eloe-Fadrosh E.A."/>
            <person name="Kyrpides N.C."/>
            <person name="Woyke T."/>
        </authorList>
    </citation>
    <scope>NUCLEOTIDE SEQUENCE</scope>
    <source>
        <strain evidence="2">GVMAG-M-3300023179-33</strain>
    </source>
</reference>
<keyword evidence="1" id="KW-1133">Transmembrane helix</keyword>
<dbReference type="EMBL" id="MN739821">
    <property type="protein sequence ID" value="QHT27335.1"/>
    <property type="molecule type" value="Genomic_DNA"/>
</dbReference>
<sequence length="179" mass="22077">MKDIISFIHIILFAYQIFYPFIFYNYFYDIIYLLFFYVTLLSYILLKGECIITLCFKLFNNNNYKIGSDVFNLPDIHLMLPFFKEQFLQFAFLLGTLYFIYAVYKVNNRTKALPKIYIYIYSLSFIFYTLYLRKFFNEALFNKYKVENYIQFFYILSIPFLLYSIYLLIKKLWRCKIKN</sequence>